<feature type="domain" description="Aminoglycoside phosphotransferase" evidence="2">
    <location>
        <begin position="75"/>
        <end position="273"/>
    </location>
</feature>
<dbReference type="RefSeq" id="XP_056510907.1">
    <property type="nucleotide sequence ID" value="XM_056655294.1"/>
</dbReference>
<dbReference type="SUPFAM" id="SSF56112">
    <property type="entry name" value="Protein kinase-like (PK-like)"/>
    <property type="match status" value="1"/>
</dbReference>
<sequence>MQHFDRKAWPAIPSLGGTDNPMGSSHRGSSSELDESQRLKVVLSLLFPPTVRIQHTRRLPSHIHPLRLLRLSNGACLLLKSSPSSHTALLRWERSFLETEARFLALLGHSANPCIPQLYHYDPHGGILGSAYLLRQYVTGVSLLEMETRLSVEQRKGIDRHLGFLVRAIGQHVSRGFGSLQQVARGAGKRSWREAFCILFEGVLRDAEDMFIHLPYSEIRHELARLAPALEEVTLPRLVVVDFGRPAHVLLDEESKQLSGVVDFSSAFWGDLLMAEILERPSHAALEGAGMSLSKTTKEGARVLLYVVRLSCFLERINPVCLDIPATDWFPKSPFNIIAAMKRANSMRGGA</sequence>
<keyword evidence="4" id="KW-1185">Reference proteome</keyword>
<dbReference type="Proteomes" id="UP001141434">
    <property type="component" value="Unassembled WGS sequence"/>
</dbReference>
<evidence type="ECO:0000313" key="4">
    <source>
        <dbReference type="Proteomes" id="UP001141434"/>
    </source>
</evidence>
<dbReference type="Pfam" id="PF01636">
    <property type="entry name" value="APH"/>
    <property type="match status" value="1"/>
</dbReference>
<dbReference type="InterPro" id="IPR011009">
    <property type="entry name" value="Kinase-like_dom_sf"/>
</dbReference>
<protein>
    <submittedName>
        <fullName evidence="3">Aminoglycoside phosphotransferase</fullName>
    </submittedName>
</protein>
<name>A0A9W9K7I2_9EURO</name>
<reference evidence="3" key="1">
    <citation type="submission" date="2022-11" db="EMBL/GenBank/DDBJ databases">
        <authorList>
            <person name="Petersen C."/>
        </authorList>
    </citation>
    <scope>NUCLEOTIDE SEQUENCE</scope>
    <source>
        <strain evidence="3">IBT 34128</strain>
    </source>
</reference>
<comment type="caution">
    <text evidence="3">The sequence shown here is derived from an EMBL/GenBank/DDBJ whole genome shotgun (WGS) entry which is preliminary data.</text>
</comment>
<evidence type="ECO:0000256" key="1">
    <source>
        <dbReference type="SAM" id="MobiDB-lite"/>
    </source>
</evidence>
<feature type="region of interest" description="Disordered" evidence="1">
    <location>
        <begin position="1"/>
        <end position="33"/>
    </location>
</feature>
<accession>A0A9W9K7I2</accession>
<proteinExistence type="predicted"/>
<feature type="compositionally biased region" description="Polar residues" evidence="1">
    <location>
        <begin position="21"/>
        <end position="31"/>
    </location>
</feature>
<dbReference type="GeneID" id="81394462"/>
<dbReference type="InterPro" id="IPR051678">
    <property type="entry name" value="AGP_Transferase"/>
</dbReference>
<dbReference type="AlphaFoldDB" id="A0A9W9K7I2"/>
<dbReference type="OrthoDB" id="5210591at2759"/>
<dbReference type="Gene3D" id="3.90.1200.10">
    <property type="match status" value="1"/>
</dbReference>
<evidence type="ECO:0000313" key="3">
    <source>
        <dbReference type="EMBL" id="KAJ5095356.1"/>
    </source>
</evidence>
<dbReference type="EMBL" id="JAPMSZ010000007">
    <property type="protein sequence ID" value="KAJ5095356.1"/>
    <property type="molecule type" value="Genomic_DNA"/>
</dbReference>
<dbReference type="InterPro" id="IPR002575">
    <property type="entry name" value="Aminoglycoside_PTrfase"/>
</dbReference>
<evidence type="ECO:0000259" key="2">
    <source>
        <dbReference type="Pfam" id="PF01636"/>
    </source>
</evidence>
<gene>
    <name evidence="3" type="ORF">NUU61_004712</name>
</gene>
<reference evidence="3" key="2">
    <citation type="journal article" date="2023" name="IMA Fungus">
        <title>Comparative genomic study of the Penicillium genus elucidates a diverse pangenome and 15 lateral gene transfer events.</title>
        <authorList>
            <person name="Petersen C."/>
            <person name="Sorensen T."/>
            <person name="Nielsen M.R."/>
            <person name="Sondergaard T.E."/>
            <person name="Sorensen J.L."/>
            <person name="Fitzpatrick D.A."/>
            <person name="Frisvad J.C."/>
            <person name="Nielsen K.L."/>
        </authorList>
    </citation>
    <scope>NUCLEOTIDE SEQUENCE</scope>
    <source>
        <strain evidence="3">IBT 34128</strain>
    </source>
</reference>
<dbReference type="PANTHER" id="PTHR21310">
    <property type="entry name" value="AMINOGLYCOSIDE PHOSPHOTRANSFERASE-RELATED-RELATED"/>
    <property type="match status" value="1"/>
</dbReference>
<dbReference type="PANTHER" id="PTHR21310:SF59">
    <property type="entry name" value="AMINOGLYCOSIDE PHOSPHOTRANSFERASE DOMAIN-CONTAINING PROTEIN"/>
    <property type="match status" value="1"/>
</dbReference>
<organism evidence="3 4">
    <name type="scientific">Penicillium alfredii</name>
    <dbReference type="NCBI Taxonomy" id="1506179"/>
    <lineage>
        <taxon>Eukaryota</taxon>
        <taxon>Fungi</taxon>
        <taxon>Dikarya</taxon>
        <taxon>Ascomycota</taxon>
        <taxon>Pezizomycotina</taxon>
        <taxon>Eurotiomycetes</taxon>
        <taxon>Eurotiomycetidae</taxon>
        <taxon>Eurotiales</taxon>
        <taxon>Aspergillaceae</taxon>
        <taxon>Penicillium</taxon>
    </lineage>
</organism>